<dbReference type="Gene3D" id="3.50.7.10">
    <property type="entry name" value="GroEL"/>
    <property type="match status" value="1"/>
</dbReference>
<protein>
    <submittedName>
        <fullName evidence="1">Bardet-Biedl syndrome 12</fullName>
    </submittedName>
</protein>
<reference evidence="1" key="2">
    <citation type="submission" date="2025-08" db="UniProtKB">
        <authorList>
            <consortium name="Ensembl"/>
        </authorList>
    </citation>
    <scope>IDENTIFICATION</scope>
</reference>
<dbReference type="PANTHER" id="PTHR46883">
    <property type="entry name" value="BARDET-BIEDL SYNDROME 12 PROTEIN"/>
    <property type="match status" value="1"/>
</dbReference>
<dbReference type="OMA" id="CPFLQIP"/>
<dbReference type="InterPro" id="IPR027413">
    <property type="entry name" value="GROEL-like_equatorial_sf"/>
</dbReference>
<dbReference type="Gene3D" id="1.10.560.10">
    <property type="entry name" value="GroEL-like equatorial domain"/>
    <property type="match status" value="2"/>
</dbReference>
<dbReference type="Pfam" id="PF00118">
    <property type="entry name" value="Cpn60_TCP1"/>
    <property type="match status" value="1"/>
</dbReference>
<accession>A0A665VW10</accession>
<dbReference type="GO" id="GO:0005524">
    <property type="term" value="F:ATP binding"/>
    <property type="evidence" value="ECO:0007669"/>
    <property type="project" value="InterPro"/>
</dbReference>
<reference evidence="1" key="3">
    <citation type="submission" date="2025-09" db="UniProtKB">
        <authorList>
            <consortium name="Ensembl"/>
        </authorList>
    </citation>
    <scope>IDENTIFICATION</scope>
</reference>
<dbReference type="SUPFAM" id="SSF48592">
    <property type="entry name" value="GroEL equatorial domain-like"/>
    <property type="match status" value="1"/>
</dbReference>
<dbReference type="PANTHER" id="PTHR46883:SF1">
    <property type="entry name" value="BARDET-BIEDL SYNDROME 12 PROTEIN"/>
    <property type="match status" value="1"/>
</dbReference>
<keyword evidence="2" id="KW-1185">Reference proteome</keyword>
<evidence type="ECO:0000313" key="2">
    <source>
        <dbReference type="Proteomes" id="UP000472264"/>
    </source>
</evidence>
<dbReference type="GO" id="GO:0051131">
    <property type="term" value="P:chaperone-mediated protein complex assembly"/>
    <property type="evidence" value="ECO:0007669"/>
    <property type="project" value="InterPro"/>
</dbReference>
<dbReference type="InterPro" id="IPR042984">
    <property type="entry name" value="BBS12"/>
</dbReference>
<organism evidence="1 2">
    <name type="scientific">Echeneis naucrates</name>
    <name type="common">Live sharksucker</name>
    <dbReference type="NCBI Taxonomy" id="173247"/>
    <lineage>
        <taxon>Eukaryota</taxon>
        <taxon>Metazoa</taxon>
        <taxon>Chordata</taxon>
        <taxon>Craniata</taxon>
        <taxon>Vertebrata</taxon>
        <taxon>Euteleostomi</taxon>
        <taxon>Actinopterygii</taxon>
        <taxon>Neopterygii</taxon>
        <taxon>Teleostei</taxon>
        <taxon>Neoteleostei</taxon>
        <taxon>Acanthomorphata</taxon>
        <taxon>Carangaria</taxon>
        <taxon>Carangiformes</taxon>
        <taxon>Echeneidae</taxon>
        <taxon>Echeneis</taxon>
    </lineage>
</organism>
<dbReference type="Proteomes" id="UP000472264">
    <property type="component" value="Chromosome 10"/>
</dbReference>
<dbReference type="AlphaFoldDB" id="A0A665VW10"/>
<sequence>VMLGSTVINHQQHVGLQKLAALAGVTHSYLGPDKNLKFIQDDTSGGSALVCSCFRVLENLELTCAVGQLVYETVQAHQKVYNTGSGCLLFLAGAWSRAVLECLQRGISVSHIISAMSEGMDICLDVFRKYSISTDGLGVVQSESWTETSHGFGLQLSKKPIKAVSQAMDHLQGTGNAGHKPPNTGGQRKIKLSRHFCEAKSRNVSAASQPKPLNVAHIAEGLTHGCVSAMKLVVEINQIQSKNHRNISCSAFDIIKVVTCVLPGLPEDQSCVLPGCIVLLSAEQALVAHDLQEQHLKVALINGDLSDSFCHLGFRRPAGMQHVKSKMPLSSSKEEEWMVTVLALLLKLEVNLILISGLANQKMIQRCCRHRILVVERVKASVLKAFADDSGGVPVTYVTQLNKQCVGTQAKILIWRDLGSTGTEFSTAVNISSGANSGLATVILTSCVHGKLQALEDQFWSCAYRLHHALIDKSVLPGGGVIEMLCIHHLQKQAGQCTEGAANPYRGVVLCLMADGLIDYITTVMFNTGRLSKVKARTLVSQQLQDFNGHVGTAAKFSQLFLDSGTEDTAFISTVKPVRAPPMTIYDNVSVKQEAWRKALDLVFLVLQTDAEIITGIDQRTDGFIF</sequence>
<name>A0A665VW10_ECHNA</name>
<dbReference type="InterPro" id="IPR002423">
    <property type="entry name" value="Cpn60/GroEL/TCP-1"/>
</dbReference>
<dbReference type="SUPFAM" id="SSF52029">
    <property type="entry name" value="GroEL apical domain-like"/>
    <property type="match status" value="1"/>
</dbReference>
<dbReference type="GO" id="GO:0045494">
    <property type="term" value="P:photoreceptor cell maintenance"/>
    <property type="evidence" value="ECO:0007669"/>
    <property type="project" value="TreeGrafter"/>
</dbReference>
<dbReference type="Ensembl" id="ENSENLT00000036513.1">
    <property type="protein sequence ID" value="ENSENLP00000035557.1"/>
    <property type="gene ID" value="ENSENLG00000015527.1"/>
</dbReference>
<dbReference type="InterPro" id="IPR027409">
    <property type="entry name" value="GroEL-like_apical_dom_sf"/>
</dbReference>
<reference evidence="1" key="1">
    <citation type="submission" date="2021-04" db="EMBL/GenBank/DDBJ databases">
        <authorList>
            <consortium name="Wellcome Sanger Institute Data Sharing"/>
        </authorList>
    </citation>
    <scope>NUCLEOTIDE SEQUENCE [LARGE SCALE GENOMIC DNA]</scope>
</reference>
<evidence type="ECO:0000313" key="1">
    <source>
        <dbReference type="Ensembl" id="ENSENLP00000035557.1"/>
    </source>
</evidence>
<dbReference type="InParanoid" id="A0A665VW10"/>
<dbReference type="FunCoup" id="A0A665VW10">
    <property type="interactions" value="1043"/>
</dbReference>
<proteinExistence type="predicted"/>